<evidence type="ECO:0000256" key="2">
    <source>
        <dbReference type="SAM" id="Phobius"/>
    </source>
</evidence>
<keyword evidence="2" id="KW-0812">Transmembrane</keyword>
<reference evidence="3" key="1">
    <citation type="journal article" date="2012" name="Proc. Natl. Acad. Sci. U.S.A.">
        <title>Antigenic diversity is generated by distinct evolutionary mechanisms in African trypanosome species.</title>
        <authorList>
            <person name="Jackson A.P."/>
            <person name="Berry A."/>
            <person name="Aslett M."/>
            <person name="Allison H.C."/>
            <person name="Burton P."/>
            <person name="Vavrova-Anderson J."/>
            <person name="Brown R."/>
            <person name="Browne H."/>
            <person name="Corton N."/>
            <person name="Hauser H."/>
            <person name="Gamble J."/>
            <person name="Gilderthorp R."/>
            <person name="Marcello L."/>
            <person name="McQuillan J."/>
            <person name="Otto T.D."/>
            <person name="Quail M.A."/>
            <person name="Sanders M.J."/>
            <person name="van Tonder A."/>
            <person name="Ginger M.L."/>
            <person name="Field M.C."/>
            <person name="Barry J.D."/>
            <person name="Hertz-Fowler C."/>
            <person name="Berriman M."/>
        </authorList>
    </citation>
    <scope>NUCLEOTIDE SEQUENCE</scope>
    <source>
        <strain evidence="3">Y486</strain>
    </source>
</reference>
<protein>
    <submittedName>
        <fullName evidence="3">Uncharacterized protein</fullName>
    </submittedName>
</protein>
<keyword evidence="2" id="KW-1133">Transmembrane helix</keyword>
<accession>G0TXI8</accession>
<name>G0TXI8_TRYVY</name>
<feature type="compositionally biased region" description="Basic and acidic residues" evidence="1">
    <location>
        <begin position="60"/>
        <end position="71"/>
    </location>
</feature>
<dbReference type="AlphaFoldDB" id="G0TXI8"/>
<gene>
    <name evidence="3" type="ORF">TVY486_0700220</name>
</gene>
<dbReference type="EMBL" id="HE573023">
    <property type="protein sequence ID" value="CCC48678.1"/>
    <property type="molecule type" value="Genomic_DNA"/>
</dbReference>
<evidence type="ECO:0000256" key="1">
    <source>
        <dbReference type="SAM" id="MobiDB-lite"/>
    </source>
</evidence>
<keyword evidence="2" id="KW-0472">Membrane</keyword>
<dbReference type="VEuPathDB" id="TriTrypDB:TvY486_0700220"/>
<proteinExistence type="predicted"/>
<organism evidence="3">
    <name type="scientific">Trypanosoma vivax (strain Y486)</name>
    <dbReference type="NCBI Taxonomy" id="1055687"/>
    <lineage>
        <taxon>Eukaryota</taxon>
        <taxon>Discoba</taxon>
        <taxon>Euglenozoa</taxon>
        <taxon>Kinetoplastea</taxon>
        <taxon>Metakinetoplastina</taxon>
        <taxon>Trypanosomatida</taxon>
        <taxon>Trypanosomatidae</taxon>
        <taxon>Trypanosoma</taxon>
        <taxon>Duttonella</taxon>
    </lineage>
</organism>
<feature type="region of interest" description="Disordered" evidence="1">
    <location>
        <begin position="44"/>
        <end position="83"/>
    </location>
</feature>
<evidence type="ECO:0000313" key="3">
    <source>
        <dbReference type="EMBL" id="CCC48678.1"/>
    </source>
</evidence>
<feature type="transmembrane region" description="Helical" evidence="2">
    <location>
        <begin position="121"/>
        <end position="154"/>
    </location>
</feature>
<sequence length="158" mass="18957">MEPPSNIICFLLHVRRGIKYFLGGIMESGRTQWHLHVERGVVMNNENEQNARQDKRKKSNRNETKRSETEKKKKKKIEGKEDRKEGSCGWWETHLHKTTDAMLTAIASLHRHHRYCSGHKFYHLFNFFFSHFSSACVLFFCLCFEIYIYLYLYISIYK</sequence>